<dbReference type="CDD" id="cd00090">
    <property type="entry name" value="HTH_ARSR"/>
    <property type="match status" value="1"/>
</dbReference>
<dbReference type="InterPro" id="IPR036388">
    <property type="entry name" value="WH-like_DNA-bd_sf"/>
</dbReference>
<accession>A0A1V9AE43</accession>
<dbReference type="EMBL" id="MWIH01000002">
    <property type="protein sequence ID" value="OQO95174.1"/>
    <property type="molecule type" value="Genomic_DNA"/>
</dbReference>
<evidence type="ECO:0000313" key="5">
    <source>
        <dbReference type="EMBL" id="OQO95174.1"/>
    </source>
</evidence>
<keyword evidence="1" id="KW-0805">Transcription regulation</keyword>
<dbReference type="SMART" id="SM00418">
    <property type="entry name" value="HTH_ARSR"/>
    <property type="match status" value="1"/>
</dbReference>
<dbReference type="InterPro" id="IPR001845">
    <property type="entry name" value="HTH_ArsR_DNA-bd_dom"/>
</dbReference>
<comment type="caution">
    <text evidence="5">The sequence shown here is derived from an EMBL/GenBank/DDBJ whole genome shotgun (WGS) entry which is preliminary data.</text>
</comment>
<evidence type="ECO:0000256" key="1">
    <source>
        <dbReference type="ARBA" id="ARBA00023015"/>
    </source>
</evidence>
<reference evidence="5 6" key="1">
    <citation type="submission" date="2017-02" db="EMBL/GenBank/DDBJ databases">
        <title>Draft genome of Saccharomonospora sp. 154.</title>
        <authorList>
            <person name="Alonso-Carmona G.S."/>
            <person name="De La Haba R."/>
            <person name="Vera-Gargallo B."/>
            <person name="Sandoval-Trujillo A.H."/>
            <person name="Ramirez-Duran N."/>
            <person name="Ventosa A."/>
        </authorList>
    </citation>
    <scope>NUCLEOTIDE SEQUENCE [LARGE SCALE GENOMIC DNA]</scope>
    <source>
        <strain evidence="5 6">LRS4.154</strain>
    </source>
</reference>
<protein>
    <submittedName>
        <fullName evidence="5">Transcriptional regulator</fullName>
    </submittedName>
</protein>
<evidence type="ECO:0000256" key="2">
    <source>
        <dbReference type="ARBA" id="ARBA00023125"/>
    </source>
</evidence>
<dbReference type="STRING" id="1962155.B1813_02565"/>
<evidence type="ECO:0000256" key="3">
    <source>
        <dbReference type="ARBA" id="ARBA00023163"/>
    </source>
</evidence>
<keyword evidence="3" id="KW-0804">Transcription</keyword>
<dbReference type="AlphaFoldDB" id="A0A1V9AE43"/>
<proteinExistence type="predicted"/>
<dbReference type="Pfam" id="PF12840">
    <property type="entry name" value="HTH_20"/>
    <property type="match status" value="1"/>
</dbReference>
<sequence length="331" mass="35612">MLTLHVGPGRLARSRFALSRLAELSCALEVLTHPARAPFARAWVDRTRSRLDPRRMELLSALLGGAPGTPDGGPTYVPDFLVPWPETYDSPVAAELARVAQTPADTVRTELRAAFGAVLPHAVTAVLDSGGERAVAETAAAQLRYSWDVVLADDWPALERVLDEDVRARAAVAAREGFGGILGGLHPSLCWDGQRLTRDTPTEAVLAPEPGVVLAPSVFLPWPAWWHGSPGRVLLGYPARGRGRVWAPPGPVLGPPVLGARRIALLADLATPRSTSELAARHGLSPATVSYHLRRLRTDDLVTARRDGHSVIYAPNDRARALLAAMEWDGQ</sequence>
<name>A0A1V9AE43_SACPI</name>
<dbReference type="PANTHER" id="PTHR43132:SF8">
    <property type="entry name" value="HTH-TYPE TRANSCRIPTIONAL REGULATOR KMTR"/>
    <property type="match status" value="1"/>
</dbReference>
<dbReference type="GO" id="GO:0003677">
    <property type="term" value="F:DNA binding"/>
    <property type="evidence" value="ECO:0007669"/>
    <property type="project" value="UniProtKB-KW"/>
</dbReference>
<dbReference type="Gene3D" id="1.10.10.10">
    <property type="entry name" value="Winged helix-like DNA-binding domain superfamily/Winged helix DNA-binding domain"/>
    <property type="match status" value="1"/>
</dbReference>
<dbReference type="RefSeq" id="WP_081190556.1">
    <property type="nucleotide sequence ID" value="NZ_MWIH01000002.1"/>
</dbReference>
<dbReference type="InterPro" id="IPR011991">
    <property type="entry name" value="ArsR-like_HTH"/>
</dbReference>
<evidence type="ECO:0000259" key="4">
    <source>
        <dbReference type="SMART" id="SM00418"/>
    </source>
</evidence>
<feature type="domain" description="HTH arsR-type" evidence="4">
    <location>
        <begin position="256"/>
        <end position="327"/>
    </location>
</feature>
<keyword evidence="2" id="KW-0238">DNA-binding</keyword>
<organism evidence="5 6">
    <name type="scientific">Saccharomonospora piscinae</name>
    <dbReference type="NCBI Taxonomy" id="687388"/>
    <lineage>
        <taxon>Bacteria</taxon>
        <taxon>Bacillati</taxon>
        <taxon>Actinomycetota</taxon>
        <taxon>Actinomycetes</taxon>
        <taxon>Pseudonocardiales</taxon>
        <taxon>Pseudonocardiaceae</taxon>
        <taxon>Saccharomonospora</taxon>
    </lineage>
</organism>
<evidence type="ECO:0000313" key="6">
    <source>
        <dbReference type="Proteomes" id="UP000192591"/>
    </source>
</evidence>
<keyword evidence="6" id="KW-1185">Reference proteome</keyword>
<dbReference type="Proteomes" id="UP000192591">
    <property type="component" value="Unassembled WGS sequence"/>
</dbReference>
<dbReference type="PANTHER" id="PTHR43132">
    <property type="entry name" value="ARSENICAL RESISTANCE OPERON REPRESSOR ARSR-RELATED"/>
    <property type="match status" value="1"/>
</dbReference>
<dbReference type="InterPro" id="IPR051011">
    <property type="entry name" value="Metal_resp_trans_reg"/>
</dbReference>
<gene>
    <name evidence="5" type="ORF">B1813_02565</name>
</gene>
<dbReference type="InterPro" id="IPR036390">
    <property type="entry name" value="WH_DNA-bd_sf"/>
</dbReference>
<dbReference type="SUPFAM" id="SSF46785">
    <property type="entry name" value="Winged helix' DNA-binding domain"/>
    <property type="match status" value="1"/>
</dbReference>
<dbReference type="GO" id="GO:0003700">
    <property type="term" value="F:DNA-binding transcription factor activity"/>
    <property type="evidence" value="ECO:0007669"/>
    <property type="project" value="InterPro"/>
</dbReference>